<comment type="caution">
    <text evidence="4">The sequence shown here is derived from an EMBL/GenBank/DDBJ whole genome shotgun (WGS) entry which is preliminary data.</text>
</comment>
<dbReference type="EMBL" id="NESQ01000142">
    <property type="protein sequence ID" value="PUU77760.1"/>
    <property type="molecule type" value="Genomic_DNA"/>
</dbReference>
<dbReference type="PANTHER" id="PTHR15346">
    <property type="entry name" value="DYNACTIN SUBUNIT"/>
    <property type="match status" value="1"/>
</dbReference>
<evidence type="ECO:0000313" key="4">
    <source>
        <dbReference type="EMBL" id="PUU77760.1"/>
    </source>
</evidence>
<dbReference type="Pfam" id="PF04912">
    <property type="entry name" value="Dynamitin"/>
    <property type="match status" value="1"/>
</dbReference>
<evidence type="ECO:0000256" key="1">
    <source>
        <dbReference type="ARBA" id="ARBA00004496"/>
    </source>
</evidence>
<dbReference type="GO" id="GO:0005869">
    <property type="term" value="C:dynactin complex"/>
    <property type="evidence" value="ECO:0007669"/>
    <property type="project" value="InterPro"/>
</dbReference>
<evidence type="ECO:0008006" key="6">
    <source>
        <dbReference type="Google" id="ProtNLM"/>
    </source>
</evidence>
<name>A0A2T6ZQJ9_TUBBO</name>
<dbReference type="OrthoDB" id="4977at2759"/>
<sequence>MVEFKSSIDELSNVLEGLQTVSGEERGAQTKLAKKLAAAMGATTSKTQEQGSEKAAVDAPGSAPVTAGGSTTTYTITYAPTFKQSHALAKAADFDKRLTVLEKVLGMSASSPLNIDRELPSSAIVPTLDELSRQMSVLTASSTSSLDAANKRVKQLTQEAEKLAEARKAAKAATDARREEADQPSPEGSTAPVVDTSEREAKINALYGALPTIENLGPLLPAVLDRLRSLRTIHADAGRAVENLTKLERRQEEMGGEIARWRAALGKAETVVKESEGTIQSNMGKVEGWVRELEEKVRAVEGLDER</sequence>
<evidence type="ECO:0000313" key="5">
    <source>
        <dbReference type="Proteomes" id="UP000244722"/>
    </source>
</evidence>
<evidence type="ECO:0000256" key="2">
    <source>
        <dbReference type="ARBA" id="ARBA00022490"/>
    </source>
</evidence>
<gene>
    <name evidence="4" type="ORF">B9Z19DRAFT_1085594</name>
</gene>
<dbReference type="GO" id="GO:0007017">
    <property type="term" value="P:microtubule-based process"/>
    <property type="evidence" value="ECO:0007669"/>
    <property type="project" value="InterPro"/>
</dbReference>
<keyword evidence="5" id="KW-1185">Reference proteome</keyword>
<dbReference type="AlphaFoldDB" id="A0A2T6ZQJ9"/>
<dbReference type="InterPro" id="IPR028133">
    <property type="entry name" value="Dynamitin"/>
</dbReference>
<keyword evidence="2" id="KW-0963">Cytoplasm</keyword>
<dbReference type="STRING" id="42251.A0A2T6ZQJ9"/>
<dbReference type="Proteomes" id="UP000244722">
    <property type="component" value="Unassembled WGS sequence"/>
</dbReference>
<proteinExistence type="predicted"/>
<dbReference type="GO" id="GO:0005737">
    <property type="term" value="C:cytoplasm"/>
    <property type="evidence" value="ECO:0007669"/>
    <property type="project" value="UniProtKB-SubCell"/>
</dbReference>
<feature type="region of interest" description="Disordered" evidence="3">
    <location>
        <begin position="165"/>
        <end position="195"/>
    </location>
</feature>
<accession>A0A2T6ZQJ9</accession>
<reference evidence="4 5" key="1">
    <citation type="submission" date="2017-04" db="EMBL/GenBank/DDBJ databases">
        <title>Draft genome sequence of Tuber borchii Vittad., a whitish edible truffle.</title>
        <authorList>
            <consortium name="DOE Joint Genome Institute"/>
            <person name="Murat C."/>
            <person name="Kuo A."/>
            <person name="Barry K.W."/>
            <person name="Clum A."/>
            <person name="Dockter R.B."/>
            <person name="Fauchery L."/>
            <person name="Iotti M."/>
            <person name="Kohler A."/>
            <person name="Labutti K."/>
            <person name="Lindquist E.A."/>
            <person name="Lipzen A."/>
            <person name="Ohm R.A."/>
            <person name="Wang M."/>
            <person name="Grigoriev I.V."/>
            <person name="Zambonelli A."/>
            <person name="Martin F.M."/>
        </authorList>
    </citation>
    <scope>NUCLEOTIDE SEQUENCE [LARGE SCALE GENOMIC DNA]</scope>
    <source>
        <strain evidence="4 5">Tbo3840</strain>
    </source>
</reference>
<feature type="compositionally biased region" description="Basic and acidic residues" evidence="3">
    <location>
        <begin position="165"/>
        <end position="181"/>
    </location>
</feature>
<feature type="region of interest" description="Disordered" evidence="3">
    <location>
        <begin position="38"/>
        <end position="70"/>
    </location>
</feature>
<protein>
    <recommendedName>
        <fullName evidence="6">Dynamitin-domain-containing protein</fullName>
    </recommendedName>
</protein>
<organism evidence="4 5">
    <name type="scientific">Tuber borchii</name>
    <name type="common">White truffle</name>
    <dbReference type="NCBI Taxonomy" id="42251"/>
    <lineage>
        <taxon>Eukaryota</taxon>
        <taxon>Fungi</taxon>
        <taxon>Dikarya</taxon>
        <taxon>Ascomycota</taxon>
        <taxon>Pezizomycotina</taxon>
        <taxon>Pezizomycetes</taxon>
        <taxon>Pezizales</taxon>
        <taxon>Tuberaceae</taxon>
        <taxon>Tuber</taxon>
    </lineage>
</organism>
<comment type="subcellular location">
    <subcellularLocation>
        <location evidence="1">Cytoplasm</location>
    </subcellularLocation>
</comment>
<evidence type="ECO:0000256" key="3">
    <source>
        <dbReference type="SAM" id="MobiDB-lite"/>
    </source>
</evidence>